<organism evidence="10 11">
    <name type="scientific">Roseiarcus fermentans</name>
    <dbReference type="NCBI Taxonomy" id="1473586"/>
    <lineage>
        <taxon>Bacteria</taxon>
        <taxon>Pseudomonadati</taxon>
        <taxon>Pseudomonadota</taxon>
        <taxon>Alphaproteobacteria</taxon>
        <taxon>Hyphomicrobiales</taxon>
        <taxon>Roseiarcaceae</taxon>
        <taxon>Roseiarcus</taxon>
    </lineage>
</organism>
<feature type="transmembrane region" description="Helical" evidence="8">
    <location>
        <begin position="119"/>
        <end position="138"/>
    </location>
</feature>
<evidence type="ECO:0000256" key="7">
    <source>
        <dbReference type="ARBA" id="ARBA00023136"/>
    </source>
</evidence>
<evidence type="ECO:0000256" key="3">
    <source>
        <dbReference type="ARBA" id="ARBA00022448"/>
    </source>
</evidence>
<dbReference type="PANTHER" id="PTHR42718:SF9">
    <property type="entry name" value="MAJOR FACILITATOR SUPERFAMILY MULTIDRUG TRANSPORTER MFSC"/>
    <property type="match status" value="1"/>
</dbReference>
<comment type="caution">
    <text evidence="10">The sequence shown here is derived from an EMBL/GenBank/DDBJ whole genome shotgun (WGS) entry which is preliminary data.</text>
</comment>
<evidence type="ECO:0000313" key="11">
    <source>
        <dbReference type="Proteomes" id="UP000253529"/>
    </source>
</evidence>
<feature type="transmembrane region" description="Helical" evidence="8">
    <location>
        <begin position="413"/>
        <end position="431"/>
    </location>
</feature>
<keyword evidence="3" id="KW-0813">Transport</keyword>
<dbReference type="AlphaFoldDB" id="A0A366EZR1"/>
<feature type="transmembrane region" description="Helical" evidence="8">
    <location>
        <begin position="489"/>
        <end position="509"/>
    </location>
</feature>
<feature type="transmembrane region" description="Helical" evidence="8">
    <location>
        <begin position="64"/>
        <end position="85"/>
    </location>
</feature>
<feature type="transmembrane region" description="Helical" evidence="8">
    <location>
        <begin position="21"/>
        <end position="44"/>
    </location>
</feature>
<evidence type="ECO:0000256" key="4">
    <source>
        <dbReference type="ARBA" id="ARBA00022475"/>
    </source>
</evidence>
<evidence type="ECO:0000256" key="1">
    <source>
        <dbReference type="ARBA" id="ARBA00004651"/>
    </source>
</evidence>
<dbReference type="InterPro" id="IPR004638">
    <property type="entry name" value="EmrB-like"/>
</dbReference>
<dbReference type="Proteomes" id="UP000253529">
    <property type="component" value="Unassembled WGS sequence"/>
</dbReference>
<dbReference type="EMBL" id="QNRK01000027">
    <property type="protein sequence ID" value="RBP07366.1"/>
    <property type="molecule type" value="Genomic_DNA"/>
</dbReference>
<accession>A0A366EZR1</accession>
<dbReference type="SUPFAM" id="SSF103473">
    <property type="entry name" value="MFS general substrate transporter"/>
    <property type="match status" value="1"/>
</dbReference>
<keyword evidence="11" id="KW-1185">Reference proteome</keyword>
<comment type="similarity">
    <text evidence="2">Belongs to the major facilitator superfamily. EmrB family.</text>
</comment>
<feature type="transmembrane region" description="Helical" evidence="8">
    <location>
        <begin position="150"/>
        <end position="168"/>
    </location>
</feature>
<dbReference type="PANTHER" id="PTHR42718">
    <property type="entry name" value="MAJOR FACILITATOR SUPERFAMILY MULTIDRUG TRANSPORTER MFSC"/>
    <property type="match status" value="1"/>
</dbReference>
<feature type="transmembrane region" description="Helical" evidence="8">
    <location>
        <begin position="279"/>
        <end position="299"/>
    </location>
</feature>
<evidence type="ECO:0000256" key="5">
    <source>
        <dbReference type="ARBA" id="ARBA00022692"/>
    </source>
</evidence>
<feature type="transmembrane region" description="Helical" evidence="8">
    <location>
        <begin position="382"/>
        <end position="401"/>
    </location>
</feature>
<evidence type="ECO:0000313" key="10">
    <source>
        <dbReference type="EMBL" id="RBP07366.1"/>
    </source>
</evidence>
<dbReference type="Gene3D" id="1.20.1720.10">
    <property type="entry name" value="Multidrug resistance protein D"/>
    <property type="match status" value="1"/>
</dbReference>
<evidence type="ECO:0000256" key="6">
    <source>
        <dbReference type="ARBA" id="ARBA00022989"/>
    </source>
</evidence>
<protein>
    <submittedName>
        <fullName evidence="10">DHA2 family multidrug resistance protein</fullName>
    </submittedName>
</protein>
<feature type="transmembrane region" description="Helical" evidence="8">
    <location>
        <begin position="235"/>
        <end position="258"/>
    </location>
</feature>
<dbReference type="CDD" id="cd17503">
    <property type="entry name" value="MFS_LmrB_MDR_like"/>
    <property type="match status" value="1"/>
</dbReference>
<feature type="transmembrane region" description="Helical" evidence="8">
    <location>
        <begin position="180"/>
        <end position="200"/>
    </location>
</feature>
<keyword evidence="6 8" id="KW-1133">Transmembrane helix</keyword>
<dbReference type="Pfam" id="PF07690">
    <property type="entry name" value="MFS_1"/>
    <property type="match status" value="1"/>
</dbReference>
<feature type="transmembrane region" description="Helical" evidence="8">
    <location>
        <begin position="345"/>
        <end position="362"/>
    </location>
</feature>
<reference evidence="10 11" key="1">
    <citation type="submission" date="2018-06" db="EMBL/GenBank/DDBJ databases">
        <title>Genomic Encyclopedia of Type Strains, Phase IV (KMG-IV): sequencing the most valuable type-strain genomes for metagenomic binning, comparative biology and taxonomic classification.</title>
        <authorList>
            <person name="Goeker M."/>
        </authorList>
    </citation>
    <scope>NUCLEOTIDE SEQUENCE [LARGE SCALE GENOMIC DNA]</scope>
    <source>
        <strain evidence="10 11">DSM 24875</strain>
    </source>
</reference>
<keyword evidence="4" id="KW-1003">Cell membrane</keyword>
<dbReference type="NCBIfam" id="TIGR00711">
    <property type="entry name" value="efflux_EmrB"/>
    <property type="match status" value="1"/>
</dbReference>
<dbReference type="InterPro" id="IPR036259">
    <property type="entry name" value="MFS_trans_sf"/>
</dbReference>
<keyword evidence="5 8" id="KW-0812">Transmembrane</keyword>
<feature type="transmembrane region" description="Helical" evidence="8">
    <location>
        <begin position="92"/>
        <end position="113"/>
    </location>
</feature>
<proteinExistence type="inferred from homology"/>
<comment type="subcellular location">
    <subcellularLocation>
        <location evidence="1">Cell membrane</location>
        <topology evidence="1">Multi-pass membrane protein</topology>
    </subcellularLocation>
</comment>
<dbReference type="Gene3D" id="1.20.1250.20">
    <property type="entry name" value="MFS general substrate transporter like domains"/>
    <property type="match status" value="1"/>
</dbReference>
<dbReference type="GO" id="GO:0005886">
    <property type="term" value="C:plasma membrane"/>
    <property type="evidence" value="ECO:0007669"/>
    <property type="project" value="UniProtKB-SubCell"/>
</dbReference>
<evidence type="ECO:0000259" key="9">
    <source>
        <dbReference type="PROSITE" id="PS50850"/>
    </source>
</evidence>
<dbReference type="PROSITE" id="PS50850">
    <property type="entry name" value="MFS"/>
    <property type="match status" value="1"/>
</dbReference>
<sequence>MRAGPRARDPMTDSFGDYTPLRRTALTVCVMLAVVMQALDTTIANVALPYMQGSLSTTQDQINWVLTSYIVASAIMTGPIGWAATRFGRKRLFVACAAGFTLASMLCGLAQSIEQMVGFRLLQGVFGAGLVPLAQAVMLDIYPAEKRGSAMATFGMGVMLGPIMGPTLGGWLTDSYSWRWVFYVNLPFGVLTAVGIALLMRETPTRRAPFNWLGFLSLSLGIGALQMMLDRGQDLGWFDAGEIVIEAILSVVGFYYFFADAATTDRPFIPLQMFRDRNFALANAMMFLNGMILLATMALLTPFLQTLQGYPVLTSGEMLGTRGIGTLCSMMVVGRLLNRGVDGRALMFVGWSIAIYSLWRMSGWTADTPGPMVIVNSVTQGVGLGLVFVPLQTLGYATLPAEYRTYGAAMWTLIRNVGSSAGISLMIASLVNNTAVFHSQLAERVTPFSDAMKLAEGAGTLSLTNGRGLAVLDGLVTQQAAAIAYANNFLIMAYVSLIGLPLILMFHVPKAAPAGPRARTTPAHAAAGD</sequence>
<dbReference type="InterPro" id="IPR011701">
    <property type="entry name" value="MFS"/>
</dbReference>
<keyword evidence="7 8" id="KW-0472">Membrane</keyword>
<gene>
    <name evidence="10" type="ORF">DFR50_12711</name>
</gene>
<evidence type="ECO:0000256" key="8">
    <source>
        <dbReference type="SAM" id="Phobius"/>
    </source>
</evidence>
<dbReference type="InterPro" id="IPR020846">
    <property type="entry name" value="MFS_dom"/>
</dbReference>
<evidence type="ECO:0000256" key="2">
    <source>
        <dbReference type="ARBA" id="ARBA00008537"/>
    </source>
</evidence>
<dbReference type="GO" id="GO:0022857">
    <property type="term" value="F:transmembrane transporter activity"/>
    <property type="evidence" value="ECO:0007669"/>
    <property type="project" value="InterPro"/>
</dbReference>
<name>A0A366EZR1_9HYPH</name>
<feature type="transmembrane region" description="Helical" evidence="8">
    <location>
        <begin position="212"/>
        <end position="229"/>
    </location>
</feature>
<feature type="domain" description="Major facilitator superfamily (MFS) profile" evidence="9">
    <location>
        <begin position="26"/>
        <end position="511"/>
    </location>
</feature>